<evidence type="ECO:0000313" key="2">
    <source>
        <dbReference type="EMBL" id="RXI00126.1"/>
    </source>
</evidence>
<feature type="transmembrane region" description="Helical" evidence="1">
    <location>
        <begin position="78"/>
        <end position="97"/>
    </location>
</feature>
<keyword evidence="3" id="KW-1185">Reference proteome</keyword>
<feature type="transmembrane region" description="Helical" evidence="1">
    <location>
        <begin position="49"/>
        <end position="66"/>
    </location>
</feature>
<dbReference type="EMBL" id="RDQH01000331">
    <property type="protein sequence ID" value="RXI00126.1"/>
    <property type="molecule type" value="Genomic_DNA"/>
</dbReference>
<proteinExistence type="predicted"/>
<organism evidence="2 3">
    <name type="scientific">Malus domestica</name>
    <name type="common">Apple</name>
    <name type="synonym">Pyrus malus</name>
    <dbReference type="NCBI Taxonomy" id="3750"/>
    <lineage>
        <taxon>Eukaryota</taxon>
        <taxon>Viridiplantae</taxon>
        <taxon>Streptophyta</taxon>
        <taxon>Embryophyta</taxon>
        <taxon>Tracheophyta</taxon>
        <taxon>Spermatophyta</taxon>
        <taxon>Magnoliopsida</taxon>
        <taxon>eudicotyledons</taxon>
        <taxon>Gunneridae</taxon>
        <taxon>Pentapetalae</taxon>
        <taxon>rosids</taxon>
        <taxon>fabids</taxon>
        <taxon>Rosales</taxon>
        <taxon>Rosaceae</taxon>
        <taxon>Amygdaloideae</taxon>
        <taxon>Maleae</taxon>
        <taxon>Malus</taxon>
    </lineage>
</organism>
<keyword evidence="1" id="KW-0472">Membrane</keyword>
<accession>A0A498JY27</accession>
<protein>
    <submittedName>
        <fullName evidence="2">Uncharacterized protein</fullName>
    </submittedName>
</protein>
<gene>
    <name evidence="2" type="ORF">DVH24_030616</name>
</gene>
<dbReference type="Proteomes" id="UP000290289">
    <property type="component" value="Chromosome 5"/>
</dbReference>
<keyword evidence="1" id="KW-1133">Transmembrane helix</keyword>
<sequence>MIPVSLSHSRGTLPLDFICRCRSARWICHLQGPQPFIVFHVEVGFVDDIFFLILGILYIIRSIAWVDDLFMFFVSERVALRFLEFSFCNFGYFVYILRYVVWLYDLLQCFVSGHFALRFLGNLCTSLEAGICSK</sequence>
<reference evidence="2 3" key="1">
    <citation type="submission" date="2018-10" db="EMBL/GenBank/DDBJ databases">
        <title>A high-quality apple genome assembly.</title>
        <authorList>
            <person name="Hu J."/>
        </authorList>
    </citation>
    <scope>NUCLEOTIDE SEQUENCE [LARGE SCALE GENOMIC DNA]</scope>
    <source>
        <strain evidence="3">cv. HFTH1</strain>
        <tissue evidence="2">Young leaf</tissue>
    </source>
</reference>
<evidence type="ECO:0000256" key="1">
    <source>
        <dbReference type="SAM" id="Phobius"/>
    </source>
</evidence>
<name>A0A498JY27_MALDO</name>
<keyword evidence="1" id="KW-0812">Transmembrane</keyword>
<evidence type="ECO:0000313" key="3">
    <source>
        <dbReference type="Proteomes" id="UP000290289"/>
    </source>
</evidence>
<dbReference type="AlphaFoldDB" id="A0A498JY27"/>
<comment type="caution">
    <text evidence="2">The sequence shown here is derived from an EMBL/GenBank/DDBJ whole genome shotgun (WGS) entry which is preliminary data.</text>
</comment>